<reference evidence="1 2" key="1">
    <citation type="journal article" date="2023" name="G3 (Bethesda)">
        <title>A chromosome-level genome assembly of Zasmidium syzygii isolated from banana leaves.</title>
        <authorList>
            <person name="van Westerhoven A.C."/>
            <person name="Mehrabi R."/>
            <person name="Talebi R."/>
            <person name="Steentjes M.B.F."/>
            <person name="Corcolon B."/>
            <person name="Chong P.A."/>
            <person name="Kema G.H.J."/>
            <person name="Seidl M.F."/>
        </authorList>
    </citation>
    <scope>NUCLEOTIDE SEQUENCE [LARGE SCALE GENOMIC DNA]</scope>
    <source>
        <strain evidence="1 2">P124</strain>
    </source>
</reference>
<proteinExistence type="predicted"/>
<evidence type="ECO:0000313" key="2">
    <source>
        <dbReference type="Proteomes" id="UP001305779"/>
    </source>
</evidence>
<keyword evidence="2" id="KW-1185">Reference proteome</keyword>
<accession>A0ABR0F693</accession>
<protein>
    <submittedName>
        <fullName evidence="1">Uncharacterized protein</fullName>
    </submittedName>
</protein>
<evidence type="ECO:0000313" key="1">
    <source>
        <dbReference type="EMBL" id="KAK4508478.1"/>
    </source>
</evidence>
<sequence length="233" mass="26271">MYAIHKLEDLKDSGVIRKFAQINVEAIRAIQDRPLLYAPQFIRGLESWREELQRSRLACWICVYPNARNGSVTLEEGQWVGIHQLHGPLSPTEYNFFKDANLDTTADEMCTRWIAGRLYIKPDHRNVEAGNLIYRTSMEYLTSQTQSLLQPNLAGGAEEHAKIRISLTAYHGTASFGIHRAGTLRAIREVTRVDDLNYDGLLEQVPAGLLGTDDYTKPVGTLSESVEDILIRG</sequence>
<name>A0ABR0F693_ZASCE</name>
<gene>
    <name evidence="1" type="ORF">PRZ48_002217</name>
</gene>
<dbReference type="Proteomes" id="UP001305779">
    <property type="component" value="Unassembled WGS sequence"/>
</dbReference>
<comment type="caution">
    <text evidence="1">The sequence shown here is derived from an EMBL/GenBank/DDBJ whole genome shotgun (WGS) entry which is preliminary data.</text>
</comment>
<organism evidence="1 2">
    <name type="scientific">Zasmidium cellare</name>
    <name type="common">Wine cellar mold</name>
    <name type="synonym">Racodium cellare</name>
    <dbReference type="NCBI Taxonomy" id="395010"/>
    <lineage>
        <taxon>Eukaryota</taxon>
        <taxon>Fungi</taxon>
        <taxon>Dikarya</taxon>
        <taxon>Ascomycota</taxon>
        <taxon>Pezizomycotina</taxon>
        <taxon>Dothideomycetes</taxon>
        <taxon>Dothideomycetidae</taxon>
        <taxon>Mycosphaerellales</taxon>
        <taxon>Mycosphaerellaceae</taxon>
        <taxon>Zasmidium</taxon>
    </lineage>
</organism>
<dbReference type="EMBL" id="JAXOVC010000001">
    <property type="protein sequence ID" value="KAK4508478.1"/>
    <property type="molecule type" value="Genomic_DNA"/>
</dbReference>